<comment type="caution">
    <text evidence="1">The sequence shown here is derived from an EMBL/GenBank/DDBJ whole genome shotgun (WGS) entry which is preliminary data.</text>
</comment>
<evidence type="ECO:0008006" key="3">
    <source>
        <dbReference type="Google" id="ProtNLM"/>
    </source>
</evidence>
<accession>A0A3E1F1X1</accession>
<dbReference type="AlphaFoldDB" id="A0A3E1F1X1"/>
<dbReference type="Gene3D" id="3.40.50.300">
    <property type="entry name" value="P-loop containing nucleotide triphosphate hydrolases"/>
    <property type="match status" value="1"/>
</dbReference>
<name>A0A3E1F1X1_9FLAO</name>
<dbReference type="GO" id="GO:0006261">
    <property type="term" value="P:DNA-templated DNA replication"/>
    <property type="evidence" value="ECO:0007669"/>
    <property type="project" value="TreeGrafter"/>
</dbReference>
<dbReference type="EMBL" id="QURB01000001">
    <property type="protein sequence ID" value="RFC55806.1"/>
    <property type="molecule type" value="Genomic_DNA"/>
</dbReference>
<protein>
    <recommendedName>
        <fullName evidence="3">DNA polymerase III subunit delta</fullName>
    </recommendedName>
</protein>
<dbReference type="PANTHER" id="PTHR11669">
    <property type="entry name" value="REPLICATION FACTOR C / DNA POLYMERASE III GAMMA-TAU SUBUNIT"/>
    <property type="match status" value="1"/>
</dbReference>
<evidence type="ECO:0000313" key="2">
    <source>
        <dbReference type="Proteomes" id="UP000257127"/>
    </source>
</evidence>
<proteinExistence type="predicted"/>
<reference evidence="1 2" key="1">
    <citation type="submission" date="2018-08" db="EMBL/GenBank/DDBJ databases">
        <title>The draft genome squence of Brumimicrobium sp. N62.</title>
        <authorList>
            <person name="Du Z.-J."/>
            <person name="Luo H.-R."/>
        </authorList>
    </citation>
    <scope>NUCLEOTIDE SEQUENCE [LARGE SCALE GENOMIC DNA]</scope>
    <source>
        <strain evidence="1 2">N62</strain>
    </source>
</reference>
<sequence>MANNQIPSRNIYLYPMLFKNILGHQDLKNKFINDVQKQQVSHAHLMLGKIGYGGLSLTLAISQYLMCENKQENDSCGQCSSCKKVQKLEHPDIHFSFPTVQAISKTSDPMFSLWKESVLKNPYMDLNEWINISDEKGRKPIISVHQSEEIIKKLTLKSFEGGYKISIIWIAEEMNIACANKLLKIIEEPPKDTIFFLVVENEDTVLPTILSRTQITKIKQLNDEHLIGFLRNQGHSNEDLLKSVSSRAEGDVTAALDMLNSSAQSNSNYQRFVELMRVCYKKEVLPMMHWAETMSKESREEQKHFIKYALYMVRQSMMKNYTEDLLMRVSSDEAKFLANFARFITGNNVLEFHSLFNEAHYNIERNANSKLLFTNITFEIMRYIHRA</sequence>
<dbReference type="InterPro" id="IPR050238">
    <property type="entry name" value="DNA_Rep/Repair_Clamp_Loader"/>
</dbReference>
<gene>
    <name evidence="1" type="ORF">DXU93_02400</name>
</gene>
<dbReference type="Proteomes" id="UP000257127">
    <property type="component" value="Unassembled WGS sequence"/>
</dbReference>
<dbReference type="PANTHER" id="PTHR11669:SF8">
    <property type="entry name" value="DNA POLYMERASE III SUBUNIT DELTA"/>
    <property type="match status" value="1"/>
</dbReference>
<organism evidence="1 2">
    <name type="scientific">Brumimicrobium aurantiacum</name>
    <dbReference type="NCBI Taxonomy" id="1737063"/>
    <lineage>
        <taxon>Bacteria</taxon>
        <taxon>Pseudomonadati</taxon>
        <taxon>Bacteroidota</taxon>
        <taxon>Flavobacteriia</taxon>
        <taxon>Flavobacteriales</taxon>
        <taxon>Crocinitomicaceae</taxon>
        <taxon>Brumimicrobium</taxon>
    </lineage>
</organism>
<dbReference type="RefSeq" id="WP_116879641.1">
    <property type="nucleotide sequence ID" value="NZ_QURB01000001.1"/>
</dbReference>
<dbReference type="Pfam" id="PF13177">
    <property type="entry name" value="DNA_pol3_delta2"/>
    <property type="match status" value="1"/>
</dbReference>
<keyword evidence="2" id="KW-1185">Reference proteome</keyword>
<dbReference type="InterPro" id="IPR027417">
    <property type="entry name" value="P-loop_NTPase"/>
</dbReference>
<dbReference type="SUPFAM" id="SSF52540">
    <property type="entry name" value="P-loop containing nucleoside triphosphate hydrolases"/>
    <property type="match status" value="1"/>
</dbReference>
<evidence type="ECO:0000313" key="1">
    <source>
        <dbReference type="EMBL" id="RFC55806.1"/>
    </source>
</evidence>
<dbReference type="OrthoDB" id="9811073at2"/>